<organism evidence="5 6">
    <name type="scientific">Periplaneta americana</name>
    <name type="common">American cockroach</name>
    <name type="synonym">Blatta americana</name>
    <dbReference type="NCBI Taxonomy" id="6978"/>
    <lineage>
        <taxon>Eukaryota</taxon>
        <taxon>Metazoa</taxon>
        <taxon>Ecdysozoa</taxon>
        <taxon>Arthropoda</taxon>
        <taxon>Hexapoda</taxon>
        <taxon>Insecta</taxon>
        <taxon>Pterygota</taxon>
        <taxon>Neoptera</taxon>
        <taxon>Polyneoptera</taxon>
        <taxon>Dictyoptera</taxon>
        <taxon>Blattodea</taxon>
        <taxon>Blattoidea</taxon>
        <taxon>Blattidae</taxon>
        <taxon>Blattinae</taxon>
        <taxon>Periplaneta</taxon>
    </lineage>
</organism>
<evidence type="ECO:0000259" key="4">
    <source>
        <dbReference type="PROSITE" id="PS50879"/>
    </source>
</evidence>
<evidence type="ECO:0000313" key="6">
    <source>
        <dbReference type="Proteomes" id="UP001148838"/>
    </source>
</evidence>
<dbReference type="SUPFAM" id="SSF53098">
    <property type="entry name" value="Ribonuclease H-like"/>
    <property type="match status" value="1"/>
</dbReference>
<feature type="compositionally biased region" description="Low complexity" evidence="2">
    <location>
        <begin position="28"/>
        <end position="39"/>
    </location>
</feature>
<dbReference type="Pfam" id="PF02145">
    <property type="entry name" value="Rap_GAP"/>
    <property type="match status" value="1"/>
</dbReference>
<accession>A0ABQ8SGD5</accession>
<dbReference type="InterPro" id="IPR027107">
    <property type="entry name" value="Tuberin/Ral-act_asu"/>
</dbReference>
<evidence type="ECO:0000259" key="3">
    <source>
        <dbReference type="PROSITE" id="PS50085"/>
    </source>
</evidence>
<evidence type="ECO:0000256" key="2">
    <source>
        <dbReference type="SAM" id="MobiDB-lite"/>
    </source>
</evidence>
<feature type="compositionally biased region" description="Basic and acidic residues" evidence="2">
    <location>
        <begin position="46"/>
        <end position="55"/>
    </location>
</feature>
<evidence type="ECO:0000313" key="5">
    <source>
        <dbReference type="EMBL" id="KAJ4432767.1"/>
    </source>
</evidence>
<dbReference type="Pfam" id="PF00075">
    <property type="entry name" value="RNase_H"/>
    <property type="match status" value="1"/>
</dbReference>
<dbReference type="Gene3D" id="3.40.50.11210">
    <property type="entry name" value="Rap/Ran-GAP"/>
    <property type="match status" value="1"/>
</dbReference>
<dbReference type="SUPFAM" id="SSF111347">
    <property type="entry name" value="Rap/Ran-GAP"/>
    <property type="match status" value="1"/>
</dbReference>
<protein>
    <submittedName>
        <fullName evidence="5">Uncharacterized protein</fullName>
    </submittedName>
</protein>
<proteinExistence type="predicted"/>
<feature type="non-terminal residue" evidence="5">
    <location>
        <position position="1"/>
    </location>
</feature>
<dbReference type="Gene3D" id="3.30.420.10">
    <property type="entry name" value="Ribonuclease H-like superfamily/Ribonuclease H"/>
    <property type="match status" value="1"/>
</dbReference>
<dbReference type="PANTHER" id="PTHR10063:SF0">
    <property type="entry name" value="TUBERIN"/>
    <property type="match status" value="1"/>
</dbReference>
<comment type="caution">
    <text evidence="5">The sequence shown here is derived from an EMBL/GenBank/DDBJ whole genome shotgun (WGS) entry which is preliminary data.</text>
</comment>
<dbReference type="CDD" id="cd01650">
    <property type="entry name" value="RT_nLTR_like"/>
    <property type="match status" value="1"/>
</dbReference>
<keyword evidence="1" id="KW-0343">GTPase activation</keyword>
<dbReference type="InterPro" id="IPR000331">
    <property type="entry name" value="Rap/Ran_GAP_dom"/>
</dbReference>
<dbReference type="InterPro" id="IPR035974">
    <property type="entry name" value="Rap/Ran-GAP_sf"/>
</dbReference>
<dbReference type="InterPro" id="IPR036397">
    <property type="entry name" value="RNaseH_sf"/>
</dbReference>
<dbReference type="InterPro" id="IPR002156">
    <property type="entry name" value="RNaseH_domain"/>
</dbReference>
<dbReference type="InterPro" id="IPR012337">
    <property type="entry name" value="RNaseH-like_sf"/>
</dbReference>
<feature type="compositionally biased region" description="Basic and acidic residues" evidence="2">
    <location>
        <begin position="83"/>
        <end position="102"/>
    </location>
</feature>
<feature type="compositionally biased region" description="Polar residues" evidence="2">
    <location>
        <begin position="1"/>
        <end position="10"/>
    </location>
</feature>
<dbReference type="Proteomes" id="UP001148838">
    <property type="component" value="Unassembled WGS sequence"/>
</dbReference>
<evidence type="ECO:0000256" key="1">
    <source>
        <dbReference type="ARBA" id="ARBA00022468"/>
    </source>
</evidence>
<name>A0ABQ8SGD5_PERAM</name>
<dbReference type="EMBL" id="JAJSOF020000029">
    <property type="protein sequence ID" value="KAJ4432767.1"/>
    <property type="molecule type" value="Genomic_DNA"/>
</dbReference>
<reference evidence="5 6" key="1">
    <citation type="journal article" date="2022" name="Allergy">
        <title>Genome assembly and annotation of Periplaneta americana reveal a comprehensive cockroach allergen profile.</title>
        <authorList>
            <person name="Wang L."/>
            <person name="Xiong Q."/>
            <person name="Saelim N."/>
            <person name="Wang L."/>
            <person name="Nong W."/>
            <person name="Wan A.T."/>
            <person name="Shi M."/>
            <person name="Liu X."/>
            <person name="Cao Q."/>
            <person name="Hui J.H.L."/>
            <person name="Sookrung N."/>
            <person name="Leung T.F."/>
            <person name="Tungtrongchitr A."/>
            <person name="Tsui S.K.W."/>
        </authorList>
    </citation>
    <scope>NUCLEOTIDE SEQUENCE [LARGE SCALE GENOMIC DNA]</scope>
    <source>
        <strain evidence="5">PWHHKU_190912</strain>
    </source>
</reference>
<dbReference type="PROSITE" id="PS50879">
    <property type="entry name" value="RNASE_H_1"/>
    <property type="match status" value="1"/>
</dbReference>
<dbReference type="PANTHER" id="PTHR10063">
    <property type="entry name" value="TUBERIN"/>
    <property type="match status" value="1"/>
</dbReference>
<feature type="domain" description="Rap-GAP" evidence="3">
    <location>
        <begin position="141"/>
        <end position="359"/>
    </location>
</feature>
<dbReference type="CDD" id="cd09276">
    <property type="entry name" value="Rnase_HI_RT_non_LTR"/>
    <property type="match status" value="1"/>
</dbReference>
<feature type="domain" description="RNase H type-1" evidence="4">
    <location>
        <begin position="396"/>
        <end position="527"/>
    </location>
</feature>
<feature type="region of interest" description="Disordered" evidence="2">
    <location>
        <begin position="1"/>
        <end position="104"/>
    </location>
</feature>
<keyword evidence="6" id="KW-1185">Reference proteome</keyword>
<gene>
    <name evidence="5" type="ORF">ANN_21406</name>
</gene>
<dbReference type="PROSITE" id="PS50085">
    <property type="entry name" value="RAPGAP"/>
    <property type="match status" value="1"/>
</dbReference>
<sequence length="657" mass="73435">VKSPSDTSRSTVREQKSPLGGEQSSKGSSRQQFTSQQSSIGSTEKGNSDKEETQRPDPSALPPLAFKRDRGYTISVMSPVRKPRSDWNSVRKDSSPRSKDTPRSGINPSFVFLQLYHTAHFGSTSVKPLLVPQTQAIQRAVKNLDRIPPYETHKVGVIYVGPGQASNEAEILRNQFGSLRYAEFLQRLGTLIKLKDADPQNVFLGGLDSNGNDGKFAYIWQDDVMQVTFHVATLMPTKESDPSCNGKKLHIGNDYVTIVYNESGEEYNIQTVKLGKKAIIVPIHKKGKPAHDVNSYRPIALLSMIAKTMESMISNRLTWYLESQNLLSPRQAGFRQLHSTNEQVIRLGQEIKDSFNKKEDTLAIFIDFQLAYDSVWRNKLLLKLQKLGISSNMYPSQSWLHLFTDGSLISREQGAGAGVTCCLFSLYRSLGYGTTSFDGEIIAISECLRNLPCHISKFKNAVILSDSKAAILSIVSKHTPSSQTAEITKMLSQLISLNKRIVFQWIPSHCGILGNENADALAKKGSTATYRPVTKSTYYSVKRFIKSTYLDFNKQNLITQSQGKKWNSLHQNPQLIPDLPRKSSVAAFRLATGHDCLAKHLHRIGIYQSPNCPLCNSNQEMDSEHLKICASLAGHDNIFEKYWSARGQMTLLSNAWH</sequence>